<comment type="caution">
    <text evidence="1">The sequence shown here is derived from an EMBL/GenBank/DDBJ whole genome shotgun (WGS) entry which is preliminary data.</text>
</comment>
<organism evidence="1 2">
    <name type="scientific">Duganella margarita</name>
    <dbReference type="NCBI Taxonomy" id="2692170"/>
    <lineage>
        <taxon>Bacteria</taxon>
        <taxon>Pseudomonadati</taxon>
        <taxon>Pseudomonadota</taxon>
        <taxon>Betaproteobacteria</taxon>
        <taxon>Burkholderiales</taxon>
        <taxon>Oxalobacteraceae</taxon>
        <taxon>Telluria group</taxon>
        <taxon>Duganella</taxon>
    </lineage>
</organism>
<proteinExistence type="predicted"/>
<dbReference type="RefSeq" id="WP_161043181.1">
    <property type="nucleotide sequence ID" value="NZ_WWCS01000001.1"/>
</dbReference>
<reference evidence="1 2" key="1">
    <citation type="submission" date="2019-12" db="EMBL/GenBank/DDBJ databases">
        <title>Novel species isolated from a subtropical stream in China.</title>
        <authorList>
            <person name="Lu H."/>
        </authorList>
    </citation>
    <scope>NUCLEOTIDE SEQUENCE [LARGE SCALE GENOMIC DNA]</scope>
    <source>
        <strain evidence="1 2">FT109W</strain>
    </source>
</reference>
<dbReference type="Proteomes" id="UP000466332">
    <property type="component" value="Unassembled WGS sequence"/>
</dbReference>
<protein>
    <submittedName>
        <fullName evidence="1">Uncharacterized protein</fullName>
    </submittedName>
</protein>
<gene>
    <name evidence="1" type="ORF">GTP55_01245</name>
</gene>
<name>A0ABW9WAK8_9BURK</name>
<sequence length="45" mass="4798">MLIIMTSPAFLMVSGKPDKDIVAILVQAKKAGHPVALVSNHEQPT</sequence>
<accession>A0ABW9WAK8</accession>
<keyword evidence="2" id="KW-1185">Reference proteome</keyword>
<dbReference type="EMBL" id="WWCS01000001">
    <property type="protein sequence ID" value="MYN37991.1"/>
    <property type="molecule type" value="Genomic_DNA"/>
</dbReference>
<evidence type="ECO:0000313" key="2">
    <source>
        <dbReference type="Proteomes" id="UP000466332"/>
    </source>
</evidence>
<evidence type="ECO:0000313" key="1">
    <source>
        <dbReference type="EMBL" id="MYN37991.1"/>
    </source>
</evidence>